<accession>A0A1R4H2N4</accession>
<feature type="chain" id="PRO_5013000817" evidence="1">
    <location>
        <begin position="19"/>
        <end position="183"/>
    </location>
</feature>
<evidence type="ECO:0000313" key="2">
    <source>
        <dbReference type="EMBL" id="SJM90491.1"/>
    </source>
</evidence>
<protein>
    <submittedName>
        <fullName evidence="2">Putative lipoprotein</fullName>
    </submittedName>
</protein>
<dbReference type="SUPFAM" id="SSF159594">
    <property type="entry name" value="XCC0632-like"/>
    <property type="match status" value="1"/>
</dbReference>
<proteinExistence type="predicted"/>
<dbReference type="RefSeq" id="WP_256969469.1">
    <property type="nucleotide sequence ID" value="NZ_FUKJ01000077.1"/>
</dbReference>
<sequence length="183" mass="21036">MTPIRFSLALIAALTLTACEIAPKQPDVHDFGLPVTTINGSSANTPNIDIDAPKWIWDTRIRYRLLYKSPTKVNFYMLDRWIATPPELFKQQLITQSKFLRYPLSIKFLDFEQQFDTAKQAKVFMRLSVTAFSIDNKPLATREFQWHRLTPTPDAKGAVEGFAYLVRDAVNDIDQWLADFPIP</sequence>
<keyword evidence="2" id="KW-0449">Lipoprotein</keyword>
<dbReference type="Gene3D" id="3.40.50.10610">
    <property type="entry name" value="ABC-type transport auxiliary lipoprotein component"/>
    <property type="match status" value="1"/>
</dbReference>
<dbReference type="Proteomes" id="UP000195442">
    <property type="component" value="Unassembled WGS sequence"/>
</dbReference>
<keyword evidence="3" id="KW-1185">Reference proteome</keyword>
<name>A0A1R4H2N4_9GAMM</name>
<dbReference type="PROSITE" id="PS51257">
    <property type="entry name" value="PROKAR_LIPOPROTEIN"/>
    <property type="match status" value="1"/>
</dbReference>
<feature type="signal peptide" evidence="1">
    <location>
        <begin position="1"/>
        <end position="18"/>
    </location>
</feature>
<organism evidence="2 3">
    <name type="scientific">Crenothrix polyspora</name>
    <dbReference type="NCBI Taxonomy" id="360316"/>
    <lineage>
        <taxon>Bacteria</taxon>
        <taxon>Pseudomonadati</taxon>
        <taxon>Pseudomonadota</taxon>
        <taxon>Gammaproteobacteria</taxon>
        <taxon>Methylococcales</taxon>
        <taxon>Crenotrichaceae</taxon>
        <taxon>Crenothrix</taxon>
    </lineage>
</organism>
<reference evidence="3" key="1">
    <citation type="submission" date="2017-02" db="EMBL/GenBank/DDBJ databases">
        <authorList>
            <person name="Daims H."/>
        </authorList>
    </citation>
    <scope>NUCLEOTIDE SEQUENCE [LARGE SCALE GENOMIC DNA]</scope>
</reference>
<dbReference type="EMBL" id="FUKJ01000077">
    <property type="protein sequence ID" value="SJM90491.1"/>
    <property type="molecule type" value="Genomic_DNA"/>
</dbReference>
<gene>
    <name evidence="2" type="ORF">CRENPOLYSF2_1680021</name>
</gene>
<keyword evidence="1" id="KW-0732">Signal</keyword>
<evidence type="ECO:0000313" key="3">
    <source>
        <dbReference type="Proteomes" id="UP000195442"/>
    </source>
</evidence>
<evidence type="ECO:0000256" key="1">
    <source>
        <dbReference type="SAM" id="SignalP"/>
    </source>
</evidence>
<dbReference type="AlphaFoldDB" id="A0A1R4H2N4"/>